<evidence type="ECO:0000256" key="1">
    <source>
        <dbReference type="SAM" id="Phobius"/>
    </source>
</evidence>
<feature type="transmembrane region" description="Helical" evidence="1">
    <location>
        <begin position="7"/>
        <end position="26"/>
    </location>
</feature>
<sequence>MKLKIINIYLLLANAASLFFILRTLMDSISAVSPAQLFLTILVIAAILYSAYASHMLLMKRREMKQLHFIRYNFWYNIVQIPSISLYGFIYMSKLGVMFIATLANKNSIINLDLKLDLFQVEVNFLYNPEAHIYFLGINIVPLVIAILLNGSIEKIEKEKQDDEVRAFASQIN</sequence>
<evidence type="ECO:0000313" key="3">
    <source>
        <dbReference type="Proteomes" id="UP001449657"/>
    </source>
</evidence>
<dbReference type="RefSeq" id="WP_341840150.1">
    <property type="nucleotide sequence ID" value="NZ_CP149792.1"/>
</dbReference>
<organism evidence="2 3">
    <name type="scientific">Chitinophaga caseinilytica</name>
    <dbReference type="NCBI Taxonomy" id="2267521"/>
    <lineage>
        <taxon>Bacteria</taxon>
        <taxon>Pseudomonadati</taxon>
        <taxon>Bacteroidota</taxon>
        <taxon>Chitinophagia</taxon>
        <taxon>Chitinophagales</taxon>
        <taxon>Chitinophagaceae</taxon>
        <taxon>Chitinophaga</taxon>
    </lineage>
</organism>
<keyword evidence="3" id="KW-1185">Reference proteome</keyword>
<feature type="transmembrane region" description="Helical" evidence="1">
    <location>
        <begin position="131"/>
        <end position="151"/>
    </location>
</feature>
<reference evidence="2 3" key="1">
    <citation type="submission" date="2024-03" db="EMBL/GenBank/DDBJ databases">
        <title>Chitinophaga caseinilytica sp. nov., a casein hydrolysing bacterium isolated from forest soil.</title>
        <authorList>
            <person name="Lee D.S."/>
            <person name="Han D.M."/>
            <person name="Baek J.H."/>
            <person name="Choi D.G."/>
            <person name="Jeon J.H."/>
            <person name="Jeon C.O."/>
        </authorList>
    </citation>
    <scope>NUCLEOTIDE SEQUENCE [LARGE SCALE GENOMIC DNA]</scope>
    <source>
        <strain evidence="2 3">KACC 19118</strain>
    </source>
</reference>
<keyword evidence="1" id="KW-0472">Membrane</keyword>
<keyword evidence="1" id="KW-1133">Transmembrane helix</keyword>
<keyword evidence="1" id="KW-0812">Transmembrane</keyword>
<protein>
    <submittedName>
        <fullName evidence="2">Uncharacterized protein</fullName>
    </submittedName>
</protein>
<name>A0ABZ2Z124_9BACT</name>
<proteinExistence type="predicted"/>
<feature type="transmembrane region" description="Helical" evidence="1">
    <location>
        <begin position="32"/>
        <end position="53"/>
    </location>
</feature>
<accession>A0ABZ2Z124</accession>
<feature type="transmembrane region" description="Helical" evidence="1">
    <location>
        <begin position="74"/>
        <end position="92"/>
    </location>
</feature>
<dbReference type="Proteomes" id="UP001449657">
    <property type="component" value="Chromosome"/>
</dbReference>
<evidence type="ECO:0000313" key="2">
    <source>
        <dbReference type="EMBL" id="WZN45398.1"/>
    </source>
</evidence>
<gene>
    <name evidence="2" type="ORF">WJU22_21090</name>
</gene>
<dbReference type="EMBL" id="CP150096">
    <property type="protein sequence ID" value="WZN45398.1"/>
    <property type="molecule type" value="Genomic_DNA"/>
</dbReference>